<evidence type="ECO:0000313" key="2">
    <source>
        <dbReference type="EMBL" id="MCF0038570.1"/>
    </source>
</evidence>
<comment type="caution">
    <text evidence="2">The sequence shown here is derived from an EMBL/GenBank/DDBJ whole genome shotgun (WGS) entry which is preliminary data.</text>
</comment>
<dbReference type="Proteomes" id="UP001139700">
    <property type="component" value="Unassembled WGS sequence"/>
</dbReference>
<evidence type="ECO:0000256" key="1">
    <source>
        <dbReference type="SAM" id="SignalP"/>
    </source>
</evidence>
<keyword evidence="1" id="KW-0732">Signal</keyword>
<sequence>MRTSFFNKILLALLLTGATATLVQAQKDKPEKPGKEEKATIRIKVTEENDGKVENKERSYRVGAMTDAERDKFVDKVLDSLGVDKKKNNQLISVTIDDGEEDMVAKKRHKVIIDHRDDREPLAYHWKGDFSNDFEYNTENFRKHMKTFENEWKPKTKMLMRDMENFGNEMGEFWNKEVLKPASVRSLTAYTNNPDNGVLNLKFGVPQKGDVTVTVTDTKGREVGKKEIKDFEGEFVGQIELKKNTKGTVFVSVVQNEDGTVKRVVIP</sequence>
<dbReference type="AlphaFoldDB" id="A0A9X1T6Y8"/>
<organism evidence="2 3">
    <name type="scientific">Dyadobacter fanqingshengii</name>
    <dbReference type="NCBI Taxonomy" id="2906443"/>
    <lineage>
        <taxon>Bacteria</taxon>
        <taxon>Pseudomonadati</taxon>
        <taxon>Bacteroidota</taxon>
        <taxon>Cytophagia</taxon>
        <taxon>Cytophagales</taxon>
        <taxon>Spirosomataceae</taxon>
        <taxon>Dyadobacter</taxon>
    </lineage>
</organism>
<protein>
    <submittedName>
        <fullName evidence="2">T9SS C-terminal target domain-containing protein</fullName>
    </submittedName>
</protein>
<evidence type="ECO:0000313" key="3">
    <source>
        <dbReference type="Proteomes" id="UP001139700"/>
    </source>
</evidence>
<proteinExistence type="predicted"/>
<dbReference type="RefSeq" id="WP_234611085.1">
    <property type="nucleotide sequence ID" value="NZ_CP098806.1"/>
</dbReference>
<gene>
    <name evidence="2" type="ORF">LXM24_00630</name>
</gene>
<name>A0A9X1T6Y8_9BACT</name>
<accession>A0A9X1T6Y8</accession>
<feature type="signal peptide" evidence="1">
    <location>
        <begin position="1"/>
        <end position="25"/>
    </location>
</feature>
<feature type="chain" id="PRO_5040864583" evidence="1">
    <location>
        <begin position="26"/>
        <end position="267"/>
    </location>
</feature>
<dbReference type="EMBL" id="JAJTTA010000001">
    <property type="protein sequence ID" value="MCF0038570.1"/>
    <property type="molecule type" value="Genomic_DNA"/>
</dbReference>
<reference evidence="2" key="1">
    <citation type="submission" date="2021-12" db="EMBL/GenBank/DDBJ databases">
        <title>Novel species in genus Dyadobacter.</title>
        <authorList>
            <person name="Ma C."/>
        </authorList>
    </citation>
    <scope>NUCLEOTIDE SEQUENCE</scope>
    <source>
        <strain evidence="2">CY399</strain>
    </source>
</reference>
<keyword evidence="3" id="KW-1185">Reference proteome</keyword>